<dbReference type="AlphaFoldDB" id="A0AAV0P4Z6"/>
<evidence type="ECO:0000313" key="2">
    <source>
        <dbReference type="Proteomes" id="UP001154282"/>
    </source>
</evidence>
<dbReference type="EMBL" id="CAMGYJ010000008">
    <property type="protein sequence ID" value="CAI0465916.1"/>
    <property type="molecule type" value="Genomic_DNA"/>
</dbReference>
<proteinExistence type="predicted"/>
<name>A0AAV0P4Z6_9ROSI</name>
<gene>
    <name evidence="1" type="ORF">LITE_LOCUS36804</name>
</gene>
<reference evidence="1" key="1">
    <citation type="submission" date="2022-08" db="EMBL/GenBank/DDBJ databases">
        <authorList>
            <person name="Gutierrez-Valencia J."/>
        </authorList>
    </citation>
    <scope>NUCLEOTIDE SEQUENCE</scope>
</reference>
<comment type="caution">
    <text evidence="1">The sequence shown here is derived from an EMBL/GenBank/DDBJ whole genome shotgun (WGS) entry which is preliminary data.</text>
</comment>
<feature type="non-terminal residue" evidence="1">
    <location>
        <position position="1"/>
    </location>
</feature>
<organism evidence="1 2">
    <name type="scientific">Linum tenue</name>
    <dbReference type="NCBI Taxonomy" id="586396"/>
    <lineage>
        <taxon>Eukaryota</taxon>
        <taxon>Viridiplantae</taxon>
        <taxon>Streptophyta</taxon>
        <taxon>Embryophyta</taxon>
        <taxon>Tracheophyta</taxon>
        <taxon>Spermatophyta</taxon>
        <taxon>Magnoliopsida</taxon>
        <taxon>eudicotyledons</taxon>
        <taxon>Gunneridae</taxon>
        <taxon>Pentapetalae</taxon>
        <taxon>rosids</taxon>
        <taxon>fabids</taxon>
        <taxon>Malpighiales</taxon>
        <taxon>Linaceae</taxon>
        <taxon>Linum</taxon>
    </lineage>
</organism>
<sequence length="76" mass="7885">VTQLLRVLVPAGANIVEVEAFAGVAAATIQSVMLLCPFASARMGVLAERGFNETALQLVPERSVVDFSSKPSGEGP</sequence>
<evidence type="ECO:0000313" key="1">
    <source>
        <dbReference type="EMBL" id="CAI0465916.1"/>
    </source>
</evidence>
<feature type="non-terminal residue" evidence="1">
    <location>
        <position position="76"/>
    </location>
</feature>
<dbReference type="Proteomes" id="UP001154282">
    <property type="component" value="Unassembled WGS sequence"/>
</dbReference>
<keyword evidence="2" id="KW-1185">Reference proteome</keyword>
<protein>
    <submittedName>
        <fullName evidence="1">Uncharacterized protein</fullName>
    </submittedName>
</protein>
<accession>A0AAV0P4Z6</accession>